<dbReference type="EMBL" id="CP158367">
    <property type="protein sequence ID" value="XBX73905.1"/>
    <property type="molecule type" value="Genomic_DNA"/>
</dbReference>
<reference evidence="1" key="1">
    <citation type="journal article" date="2013" name="Extremophiles">
        <title>Proteinivorax tanatarense gen. nov., sp. nov., an anaerobic, haloalkaliphilic, proteolytic bacterium isolated from a decaying algal bloom, and proposal of Proteinivoraceae fam. nov.</title>
        <authorList>
            <person name="Kevbrin V."/>
            <person name="Boltyanskaya Y."/>
            <person name="Zhilina T."/>
            <person name="Kolganova T."/>
            <person name="Lavrentjeva E."/>
            <person name="Kuznetsov B."/>
        </authorList>
    </citation>
    <scope>NUCLEOTIDE SEQUENCE</scope>
    <source>
        <strain evidence="1">Z-910T</strain>
    </source>
</reference>
<organism evidence="1">
    <name type="scientific">Proteinivorax tanatarense</name>
    <dbReference type="NCBI Taxonomy" id="1260629"/>
    <lineage>
        <taxon>Bacteria</taxon>
        <taxon>Bacillati</taxon>
        <taxon>Bacillota</taxon>
        <taxon>Clostridia</taxon>
        <taxon>Eubacteriales</taxon>
        <taxon>Proteinivoracaceae</taxon>
        <taxon>Proteinivorax</taxon>
    </lineage>
</organism>
<name>A0AAU7VJ50_9FIRM</name>
<reference evidence="1" key="2">
    <citation type="submission" date="2024-06" db="EMBL/GenBank/DDBJ databases">
        <authorList>
            <person name="Petrova K.O."/>
            <person name="Toshchakov S.V."/>
            <person name="Boltjanskaja Y.V."/>
            <person name="Kevbrin V."/>
        </authorList>
    </citation>
    <scope>NUCLEOTIDE SEQUENCE</scope>
    <source>
        <strain evidence="1">Z-910T</strain>
    </source>
</reference>
<dbReference type="AlphaFoldDB" id="A0AAU7VJ50"/>
<protein>
    <submittedName>
        <fullName evidence="1">Uncharacterized protein</fullName>
    </submittedName>
</protein>
<evidence type="ECO:0000313" key="1">
    <source>
        <dbReference type="EMBL" id="XBX73905.1"/>
    </source>
</evidence>
<dbReference type="RefSeq" id="WP_350342667.1">
    <property type="nucleotide sequence ID" value="NZ_CP158367.1"/>
</dbReference>
<gene>
    <name evidence="1" type="ORF">PRVXT_001921</name>
</gene>
<proteinExistence type="predicted"/>
<accession>A0AAU7VJ50</accession>
<sequence length="53" mass="5959">MVKKENSVRKVICAASEALTMIEEGVSTEEAVEKVSKEYQVNPKEVIEFIQTD</sequence>